<dbReference type="Proteomes" id="UP000241890">
    <property type="component" value="Unassembled WGS sequence"/>
</dbReference>
<protein>
    <recommendedName>
        <fullName evidence="1">Anaphase-promoting complex subunit 4</fullName>
    </recommendedName>
</protein>
<keyword evidence="2" id="KW-0132">Cell division</keyword>
<evidence type="ECO:0000313" key="10">
    <source>
        <dbReference type="Proteomes" id="UP000241890"/>
    </source>
</evidence>
<dbReference type="GO" id="GO:0031145">
    <property type="term" value="P:anaphase-promoting complex-dependent catabolic process"/>
    <property type="evidence" value="ECO:0007669"/>
    <property type="project" value="InterPro"/>
</dbReference>
<evidence type="ECO:0000256" key="4">
    <source>
        <dbReference type="ARBA" id="ARBA00022786"/>
    </source>
</evidence>
<dbReference type="GO" id="GO:0070979">
    <property type="term" value="P:protein K11-linked ubiquitination"/>
    <property type="evidence" value="ECO:0007669"/>
    <property type="project" value="TreeGrafter"/>
</dbReference>
<dbReference type="Pfam" id="PF12894">
    <property type="entry name" value="ANAPC4_WD40"/>
    <property type="match status" value="1"/>
</dbReference>
<evidence type="ECO:0000256" key="6">
    <source>
        <dbReference type="SAM" id="MobiDB-lite"/>
    </source>
</evidence>
<dbReference type="PANTHER" id="PTHR13260:SF0">
    <property type="entry name" value="ANAPHASE-PROMOTING COMPLEX SUBUNIT 4"/>
    <property type="match status" value="1"/>
</dbReference>
<keyword evidence="5" id="KW-0131">Cell cycle</keyword>
<evidence type="ECO:0000256" key="3">
    <source>
        <dbReference type="ARBA" id="ARBA00022776"/>
    </source>
</evidence>
<evidence type="ECO:0000256" key="2">
    <source>
        <dbReference type="ARBA" id="ARBA00022618"/>
    </source>
</evidence>
<name>A0A2R5G454_9STRA</name>
<keyword evidence="3" id="KW-0498">Mitosis</keyword>
<keyword evidence="4" id="KW-0833">Ubl conjugation pathway</keyword>
<feature type="domain" description="Anaphase-promoting complex subunit 4 long" evidence="8">
    <location>
        <begin position="261"/>
        <end position="458"/>
    </location>
</feature>
<dbReference type="InterPro" id="IPR024977">
    <property type="entry name" value="Apc4-like_WD40_dom"/>
</dbReference>
<sequence>MASFDLLQDRSVPLTKAPGGNNNNSSAQTDYALGHEGDESVALALRQASCCPVMDLVALANGHQMVVQRSIKWERVFLAACGVSCLAWRPDGKALGVGQEDGAVALFDVENGEEYSLAQNARPHKKAIVAMTWAAQESRSNGPDAVPKHDFQDRAALLPEVDMGQLLGFKSYASALMDMPLFGVENKSRETLEVLVSGDTSGVVTLGAFGYFPVGCIDLAGAFRQPANGNADSTPSVRLVKLSRDMQTLLTVLQRGEELRVVTVDTSLLAERSDELRHVAAQYGHIGELIAFAEKALQEMSKAWASATTALRNHLEPLQQQLDNFQRPNTAEQELFMMLTCGVTSLPLQHYIDHIQEHSLMRLAKALDTACATMEDTCTRKLARAAEALVFRLEDLHGLARWEERFAIIGLRKQTTQQLLSASQQLLLKSQEVLALTRDARANFAAYSVWLQTVWFKTNQHRRSNVKHIAHVDIDRLVRLLSRQLLHPHVSEHFDTAKLSSADSSPIYSTASLHSITNDSLRAVLGGLQKTWDAAFHMTSDAVSGSFRPTDNKILPRAHPRRVDVGFAEDGSWLAALAADGAQDRIALISKDGASRDITLPTVKLIHDLRFYRPDDLLITYEDKEGRRALAQVSLSSVDPSSEDGPELRSRLLQPANRRTTGLICQASRGVALVFVDNGRLQLFDIDNDEGDDDDDDDDEEEEEEEENDEDGVLARDA</sequence>
<proteinExistence type="predicted"/>
<dbReference type="Pfam" id="PF12896">
    <property type="entry name" value="ANAPC4"/>
    <property type="match status" value="1"/>
</dbReference>
<evidence type="ECO:0000256" key="5">
    <source>
        <dbReference type="ARBA" id="ARBA00023306"/>
    </source>
</evidence>
<dbReference type="GO" id="GO:0034399">
    <property type="term" value="C:nuclear periphery"/>
    <property type="evidence" value="ECO:0007669"/>
    <property type="project" value="TreeGrafter"/>
</dbReference>
<gene>
    <name evidence="9" type="ORF">FCC1311_013062</name>
</gene>
<dbReference type="InterPro" id="IPR024789">
    <property type="entry name" value="APC4"/>
</dbReference>
<dbReference type="Gene3D" id="2.130.10.10">
    <property type="entry name" value="YVTN repeat-like/Quinoprotein amine dehydrogenase"/>
    <property type="match status" value="1"/>
</dbReference>
<dbReference type="InterPro" id="IPR015943">
    <property type="entry name" value="WD40/YVTN_repeat-like_dom_sf"/>
</dbReference>
<dbReference type="GO" id="GO:0005680">
    <property type="term" value="C:anaphase-promoting complex"/>
    <property type="evidence" value="ECO:0007669"/>
    <property type="project" value="InterPro"/>
</dbReference>
<feature type="region of interest" description="Disordered" evidence="6">
    <location>
        <begin position="685"/>
        <end position="718"/>
    </location>
</feature>
<feature type="domain" description="Anaphase-promoting complex subunit 4-like WD40" evidence="7">
    <location>
        <begin position="50"/>
        <end position="135"/>
    </location>
</feature>
<evidence type="ECO:0000259" key="7">
    <source>
        <dbReference type="Pfam" id="PF12894"/>
    </source>
</evidence>
<dbReference type="SUPFAM" id="SSF82171">
    <property type="entry name" value="DPP6 N-terminal domain-like"/>
    <property type="match status" value="1"/>
</dbReference>
<dbReference type="AlphaFoldDB" id="A0A2R5G454"/>
<feature type="compositionally biased region" description="Acidic residues" evidence="6">
    <location>
        <begin position="686"/>
        <end position="712"/>
    </location>
</feature>
<dbReference type="InParanoid" id="A0A2R5G454"/>
<evidence type="ECO:0000256" key="1">
    <source>
        <dbReference type="ARBA" id="ARBA00016067"/>
    </source>
</evidence>
<dbReference type="OrthoDB" id="1696722at2759"/>
<accession>A0A2R5G454</accession>
<keyword evidence="10" id="KW-1185">Reference proteome</keyword>
<organism evidence="9 10">
    <name type="scientific">Hondaea fermentalgiana</name>
    <dbReference type="NCBI Taxonomy" id="2315210"/>
    <lineage>
        <taxon>Eukaryota</taxon>
        <taxon>Sar</taxon>
        <taxon>Stramenopiles</taxon>
        <taxon>Bigyra</taxon>
        <taxon>Labyrinthulomycetes</taxon>
        <taxon>Thraustochytrida</taxon>
        <taxon>Thraustochytriidae</taxon>
        <taxon>Hondaea</taxon>
    </lineage>
</organism>
<dbReference type="EMBL" id="BEYU01000011">
    <property type="protein sequence ID" value="GBG25089.1"/>
    <property type="molecule type" value="Genomic_DNA"/>
</dbReference>
<comment type="caution">
    <text evidence="9">The sequence shown here is derived from an EMBL/GenBank/DDBJ whole genome shotgun (WGS) entry which is preliminary data.</text>
</comment>
<evidence type="ECO:0000313" key="9">
    <source>
        <dbReference type="EMBL" id="GBG25089.1"/>
    </source>
</evidence>
<evidence type="ECO:0000259" key="8">
    <source>
        <dbReference type="Pfam" id="PF12896"/>
    </source>
</evidence>
<dbReference type="InterPro" id="IPR024790">
    <property type="entry name" value="APC4_long_dom"/>
</dbReference>
<reference evidence="9 10" key="1">
    <citation type="submission" date="2017-12" db="EMBL/GenBank/DDBJ databases">
        <title>Sequencing, de novo assembly and annotation of complete genome of a new Thraustochytrid species, strain FCC1311.</title>
        <authorList>
            <person name="Sedici K."/>
            <person name="Godart F."/>
            <person name="Aiese Cigliano R."/>
            <person name="Sanseverino W."/>
            <person name="Barakat M."/>
            <person name="Ortet P."/>
            <person name="Marechal E."/>
            <person name="Cagnac O."/>
            <person name="Amato A."/>
        </authorList>
    </citation>
    <scope>NUCLEOTIDE SEQUENCE [LARGE SCALE GENOMIC DNA]</scope>
</reference>
<dbReference type="PANTHER" id="PTHR13260">
    <property type="entry name" value="ANAPHASE PROMOTING COMPLEX SUBUNIT 4 APC4"/>
    <property type="match status" value="1"/>
</dbReference>
<dbReference type="GO" id="GO:0051301">
    <property type="term" value="P:cell division"/>
    <property type="evidence" value="ECO:0007669"/>
    <property type="project" value="UniProtKB-KW"/>
</dbReference>
<feature type="region of interest" description="Disordered" evidence="6">
    <location>
        <begin position="633"/>
        <end position="653"/>
    </location>
</feature>